<accession>G8A503</accession>
<gene>
    <name evidence="1" type="primary">3c</name>
</gene>
<name>G8A503_9ALPC</name>
<proteinExistence type="predicted"/>
<organism evidence="1">
    <name type="scientific">Canine coronavirus</name>
    <dbReference type="NCBI Taxonomy" id="11153"/>
    <lineage>
        <taxon>Viruses</taxon>
        <taxon>Riboviria</taxon>
        <taxon>Orthornavirae</taxon>
        <taxon>Pisuviricota</taxon>
        <taxon>Pisoniviricetes</taxon>
        <taxon>Nidovirales</taxon>
        <taxon>Cornidovirineae</taxon>
        <taxon>Coronaviridae</taxon>
        <taxon>Orthocoronavirinae</taxon>
        <taxon>Alphacoronavirus</taxon>
        <taxon>Tegacovirus</taxon>
        <taxon>Alphacoronavirus suis</taxon>
        <taxon>Alphacoronavirus 1</taxon>
    </lineage>
</organism>
<protein>
    <submittedName>
        <fullName evidence="1">Nonfunctional nonstructural protein 3c</fullName>
    </submittedName>
</protein>
<reference evidence="1" key="1">
    <citation type="journal article" date="2012" name="Vet. Microbiol.">
        <title>A pantropic canine coronavirus genetically related to the prototype isolate CB/05.</title>
        <authorList>
            <person name="Decaro N."/>
            <person name="Mari V."/>
            <person name="von Reitzenstein M."/>
            <person name="Lucente M.S."/>
            <person name="Cirone F."/>
            <person name="Elia G."/>
            <person name="Martella V."/>
            <person name="King V.L."/>
            <person name="Di Bello A."/>
            <person name="Varello K."/>
            <person name="Zhang S."/>
            <person name="Caramelli M."/>
            <person name="Buonavoglia C."/>
        </authorList>
    </citation>
    <scope>NUCLEOTIDE SEQUENCE</scope>
    <source>
        <strain evidence="1">450/07</strain>
    </source>
</reference>
<sequence>MIGGLFLISSFVP</sequence>
<evidence type="ECO:0000313" key="1">
    <source>
        <dbReference type="EMBL" id="ADB10852.1"/>
    </source>
</evidence>
<dbReference type="EMBL" id="GU146061">
    <property type="protein sequence ID" value="ADB10852.1"/>
    <property type="molecule type" value="Genomic_RNA"/>
</dbReference>